<dbReference type="EMBL" id="UZAE01000634">
    <property type="protein sequence ID" value="VDN97443.1"/>
    <property type="molecule type" value="Genomic_DNA"/>
</dbReference>
<dbReference type="AlphaFoldDB" id="A0A3P7S2T2"/>
<evidence type="ECO:0000313" key="2">
    <source>
        <dbReference type="Proteomes" id="UP000278807"/>
    </source>
</evidence>
<evidence type="ECO:0000313" key="1">
    <source>
        <dbReference type="EMBL" id="VDN97443.1"/>
    </source>
</evidence>
<gene>
    <name evidence="1" type="ORF">HNAJ_LOCUS1584</name>
</gene>
<organism evidence="1 2">
    <name type="scientific">Rodentolepis nana</name>
    <name type="common">Dwarf tapeworm</name>
    <name type="synonym">Hymenolepis nana</name>
    <dbReference type="NCBI Taxonomy" id="102285"/>
    <lineage>
        <taxon>Eukaryota</taxon>
        <taxon>Metazoa</taxon>
        <taxon>Spiralia</taxon>
        <taxon>Lophotrochozoa</taxon>
        <taxon>Platyhelminthes</taxon>
        <taxon>Cestoda</taxon>
        <taxon>Eucestoda</taxon>
        <taxon>Cyclophyllidea</taxon>
        <taxon>Hymenolepididae</taxon>
        <taxon>Rodentolepis</taxon>
    </lineage>
</organism>
<proteinExistence type="predicted"/>
<reference evidence="1 2" key="1">
    <citation type="submission" date="2018-11" db="EMBL/GenBank/DDBJ databases">
        <authorList>
            <consortium name="Pathogen Informatics"/>
        </authorList>
    </citation>
    <scope>NUCLEOTIDE SEQUENCE [LARGE SCALE GENOMIC DNA]</scope>
</reference>
<name>A0A3P7S2T2_RODNA</name>
<sequence>MSTNGGSSQNRQSPCESRCYYRCFGSCRQIFPSLDELRSHMKTCVYALATLKRTIGDLLFNSNIPVEPTQGQGSDIANNGKNPHCLCLFCDISTNYNVSLGKKDDSATLSSTGFPNLIPTSPSTFQPAEPFEDLKNLHDHEYTTHVAGSSLISGGNQAGCPFCREKLTLKTSDSGNGSAFELLNHLRKHAMANPFEFCVTKWSFFASNSEVVMCHCHTGLLDSPLALMAHAAALPTSANVFRGSSRIHKFGDVALLPFPSLFSSHLKNNSTRPVTAPIPMEVQLASTPTPTQTAINANEATTTNGGAIETRERNVAGVATVKFLYQPGGHPPLSKEVYEHLRFGHYFELDDRLRTFNVSLDSNDAPSSAANKVFICPICQYHGASRWALTEHAFFFHWLRLCYICCDYIYDDSACDHSSNEKSIWSHIYTCLNHRHAAILSFKSGLDESFENMGVQMHQPGKKRRHTAQETEEFATESSEIFIPPSILHPSSHTIEDRSGDLDESQFRDPSSCAVKKNANWCTRLLRFRASVYGTLTFLLLKSVKIHLNSLANAFPMQPTDVAEDDVPLAIRAQTDGLSDNAVSSRNPR</sequence>
<accession>A0A3P7S2T2</accession>
<protein>
    <submittedName>
        <fullName evidence="1">Uncharacterized protein</fullName>
    </submittedName>
</protein>
<dbReference type="Proteomes" id="UP000278807">
    <property type="component" value="Unassembled WGS sequence"/>
</dbReference>
<dbReference type="OrthoDB" id="10444479at2759"/>
<keyword evidence="2" id="KW-1185">Reference proteome</keyword>